<reference evidence="10" key="1">
    <citation type="journal article" date="2020" name="mSystems">
        <title>Genome- and Community-Level Interaction Insights into Carbon Utilization and Element Cycling Functions of Hydrothermarchaeota in Hydrothermal Sediment.</title>
        <authorList>
            <person name="Zhou Z."/>
            <person name="Liu Y."/>
            <person name="Xu W."/>
            <person name="Pan J."/>
            <person name="Luo Z.H."/>
            <person name="Li M."/>
        </authorList>
    </citation>
    <scope>NUCLEOTIDE SEQUENCE [LARGE SCALE GENOMIC DNA]</scope>
    <source>
        <strain evidence="10">SpSt-1224</strain>
    </source>
</reference>
<dbReference type="Pfam" id="PF02224">
    <property type="entry name" value="Cytidylate_kin"/>
    <property type="match status" value="1"/>
</dbReference>
<dbReference type="GO" id="GO:0005524">
    <property type="term" value="F:ATP binding"/>
    <property type="evidence" value="ECO:0007669"/>
    <property type="project" value="UniProtKB-UniRule"/>
</dbReference>
<organism evidence="10">
    <name type="scientific">Desulfurivibrio alkaliphilus</name>
    <dbReference type="NCBI Taxonomy" id="427923"/>
    <lineage>
        <taxon>Bacteria</taxon>
        <taxon>Pseudomonadati</taxon>
        <taxon>Thermodesulfobacteriota</taxon>
        <taxon>Desulfobulbia</taxon>
        <taxon>Desulfobulbales</taxon>
        <taxon>Desulfobulbaceae</taxon>
        <taxon>Desulfurivibrio</taxon>
    </lineage>
</organism>
<dbReference type="InterPro" id="IPR011994">
    <property type="entry name" value="Cytidylate_kinase_dom"/>
</dbReference>
<dbReference type="CDD" id="cd02020">
    <property type="entry name" value="CMPK"/>
    <property type="match status" value="1"/>
</dbReference>
<dbReference type="InterPro" id="IPR003136">
    <property type="entry name" value="Cytidylate_kin"/>
</dbReference>
<feature type="domain" description="Cytidylate kinase" evidence="9">
    <location>
        <begin position="10"/>
        <end position="223"/>
    </location>
</feature>
<evidence type="ECO:0000259" key="9">
    <source>
        <dbReference type="Pfam" id="PF02224"/>
    </source>
</evidence>
<dbReference type="PANTHER" id="PTHR21299:SF2">
    <property type="entry name" value="CYTIDYLATE KINASE"/>
    <property type="match status" value="1"/>
</dbReference>
<keyword evidence="4 8" id="KW-0418">Kinase</keyword>
<gene>
    <name evidence="8" type="primary">cmk</name>
    <name evidence="10" type="ORF">ENN98_07940</name>
</gene>
<accession>A0A7C2XWD0</accession>
<sequence>MAAENPVAVITIDGPSGAGKSTISRLLAARLGFTYLDTGAMYRAVALAVARQGVDPDDAAALDRCLEAIDLELRPKENDDVLVRLNGEDISAAIRTPEMALAASRISAHPRVRSKLTQLQRELAGRGGVVAEGRDMGTVVFPRAAHKFYLDASPAERARRRCEQLRQRGENPDYQEIMAQIAKRDLDDSQRALAPLKPADDAVIVESSAMTPEAVVEFMLARIGNLATHGS</sequence>
<evidence type="ECO:0000313" key="10">
    <source>
        <dbReference type="EMBL" id="HET98598.1"/>
    </source>
</evidence>
<dbReference type="EMBL" id="DSDS01000178">
    <property type="protein sequence ID" value="HET98598.1"/>
    <property type="molecule type" value="Genomic_DNA"/>
</dbReference>
<comment type="catalytic activity">
    <reaction evidence="7 8">
        <text>CMP + ATP = CDP + ADP</text>
        <dbReference type="Rhea" id="RHEA:11600"/>
        <dbReference type="ChEBI" id="CHEBI:30616"/>
        <dbReference type="ChEBI" id="CHEBI:58069"/>
        <dbReference type="ChEBI" id="CHEBI:60377"/>
        <dbReference type="ChEBI" id="CHEBI:456216"/>
        <dbReference type="EC" id="2.7.4.25"/>
    </reaction>
</comment>
<proteinExistence type="inferred from homology"/>
<name>A0A7C2XWD0_9BACT</name>
<comment type="subcellular location">
    <subcellularLocation>
        <location evidence="8">Cytoplasm</location>
    </subcellularLocation>
</comment>
<protein>
    <recommendedName>
        <fullName evidence="8">Cytidylate kinase</fullName>
        <shortName evidence="8">CK</shortName>
        <ecNumber evidence="8">2.7.4.25</ecNumber>
    </recommendedName>
    <alternativeName>
        <fullName evidence="8">Cytidine monophosphate kinase</fullName>
        <shortName evidence="8">CMP kinase</shortName>
    </alternativeName>
</protein>
<dbReference type="NCBIfam" id="TIGR00017">
    <property type="entry name" value="cmk"/>
    <property type="match status" value="1"/>
</dbReference>
<dbReference type="Proteomes" id="UP000885986">
    <property type="component" value="Unassembled WGS sequence"/>
</dbReference>
<evidence type="ECO:0000256" key="3">
    <source>
        <dbReference type="ARBA" id="ARBA00022741"/>
    </source>
</evidence>
<evidence type="ECO:0000256" key="4">
    <source>
        <dbReference type="ARBA" id="ARBA00022777"/>
    </source>
</evidence>
<evidence type="ECO:0000256" key="5">
    <source>
        <dbReference type="ARBA" id="ARBA00022840"/>
    </source>
</evidence>
<comment type="caution">
    <text evidence="10">The sequence shown here is derived from an EMBL/GenBank/DDBJ whole genome shotgun (WGS) entry which is preliminary data.</text>
</comment>
<evidence type="ECO:0000256" key="2">
    <source>
        <dbReference type="ARBA" id="ARBA00022679"/>
    </source>
</evidence>
<dbReference type="AlphaFoldDB" id="A0A7C2XWD0"/>
<dbReference type="GO" id="GO:0005829">
    <property type="term" value="C:cytosol"/>
    <property type="evidence" value="ECO:0007669"/>
    <property type="project" value="TreeGrafter"/>
</dbReference>
<comment type="similarity">
    <text evidence="1 8">Belongs to the cytidylate kinase family. Type 1 subfamily.</text>
</comment>
<dbReference type="Gene3D" id="3.40.50.300">
    <property type="entry name" value="P-loop containing nucleotide triphosphate hydrolases"/>
    <property type="match status" value="1"/>
</dbReference>
<keyword evidence="5 8" id="KW-0067">ATP-binding</keyword>
<keyword evidence="2 8" id="KW-0808">Transferase</keyword>
<evidence type="ECO:0000256" key="1">
    <source>
        <dbReference type="ARBA" id="ARBA00009427"/>
    </source>
</evidence>
<dbReference type="HAMAP" id="MF_00238">
    <property type="entry name" value="Cytidyl_kinase_type1"/>
    <property type="match status" value="1"/>
</dbReference>
<dbReference type="GO" id="GO:0006220">
    <property type="term" value="P:pyrimidine nucleotide metabolic process"/>
    <property type="evidence" value="ECO:0007669"/>
    <property type="project" value="UniProtKB-UniRule"/>
</dbReference>
<comment type="catalytic activity">
    <reaction evidence="6 8">
        <text>dCMP + ATP = dCDP + ADP</text>
        <dbReference type="Rhea" id="RHEA:25094"/>
        <dbReference type="ChEBI" id="CHEBI:30616"/>
        <dbReference type="ChEBI" id="CHEBI:57566"/>
        <dbReference type="ChEBI" id="CHEBI:58593"/>
        <dbReference type="ChEBI" id="CHEBI:456216"/>
        <dbReference type="EC" id="2.7.4.25"/>
    </reaction>
</comment>
<dbReference type="InterPro" id="IPR027417">
    <property type="entry name" value="P-loop_NTPase"/>
</dbReference>
<dbReference type="SUPFAM" id="SSF52540">
    <property type="entry name" value="P-loop containing nucleoside triphosphate hydrolases"/>
    <property type="match status" value="1"/>
</dbReference>
<evidence type="ECO:0000256" key="7">
    <source>
        <dbReference type="ARBA" id="ARBA00048478"/>
    </source>
</evidence>
<keyword evidence="8" id="KW-0963">Cytoplasm</keyword>
<evidence type="ECO:0000256" key="6">
    <source>
        <dbReference type="ARBA" id="ARBA00047615"/>
    </source>
</evidence>
<dbReference type="PANTHER" id="PTHR21299">
    <property type="entry name" value="CYTIDYLATE KINASE/PANTOATE-BETA-ALANINE LIGASE"/>
    <property type="match status" value="1"/>
</dbReference>
<feature type="binding site" evidence="8">
    <location>
        <begin position="14"/>
        <end position="22"/>
    </location>
    <ligand>
        <name>ATP</name>
        <dbReference type="ChEBI" id="CHEBI:30616"/>
    </ligand>
</feature>
<dbReference type="GO" id="GO:0015949">
    <property type="term" value="P:nucleobase-containing small molecule interconversion"/>
    <property type="evidence" value="ECO:0007669"/>
    <property type="project" value="TreeGrafter"/>
</dbReference>
<keyword evidence="3 8" id="KW-0547">Nucleotide-binding</keyword>
<dbReference type="GO" id="GO:0036431">
    <property type="term" value="F:dCMP kinase activity"/>
    <property type="evidence" value="ECO:0007669"/>
    <property type="project" value="InterPro"/>
</dbReference>
<evidence type="ECO:0000256" key="8">
    <source>
        <dbReference type="HAMAP-Rule" id="MF_00238"/>
    </source>
</evidence>
<dbReference type="EC" id="2.7.4.25" evidence="8"/>